<comment type="caution">
    <text evidence="1">The sequence shown here is derived from an EMBL/GenBank/DDBJ whole genome shotgun (WGS) entry which is preliminary data.</text>
</comment>
<keyword evidence="2" id="KW-1185">Reference proteome</keyword>
<accession>A0ABU5UM75</accession>
<name>A0ABU5UM75_NODSP</name>
<protein>
    <submittedName>
        <fullName evidence="1">Uncharacterized protein</fullName>
    </submittedName>
</protein>
<dbReference type="Proteomes" id="UP001303285">
    <property type="component" value="Unassembled WGS sequence"/>
</dbReference>
<gene>
    <name evidence="1" type="ORF">VB695_04635</name>
</gene>
<evidence type="ECO:0000313" key="1">
    <source>
        <dbReference type="EMBL" id="MEA5607371.1"/>
    </source>
</evidence>
<dbReference type="GeneID" id="78017895"/>
<evidence type="ECO:0000313" key="2">
    <source>
        <dbReference type="Proteomes" id="UP001303285"/>
    </source>
</evidence>
<dbReference type="EMBL" id="JAYGHK010000010">
    <property type="protein sequence ID" value="MEA5607371.1"/>
    <property type="molecule type" value="Genomic_DNA"/>
</dbReference>
<sequence>MNIRRQNYPVSLRGDVRVQAIPELLDFCDNANRIMAGNKPEVFWECESVFLNFLKSSFPTNLVNYELYQSVNDGFYIPTGGGSGIDFSIMFSENLSLSLRVYDGSFNTGNRIYSTTEHYMIGLIPLNKSSSVIIDVFEQPQPYPNEVFEITLCAGQQFKQLWHLITKRVSLFCLQREKIHIHTSEMQPIVQFPICNLINRVKHREYNNDNYDQHKYR</sequence>
<proteinExistence type="predicted"/>
<organism evidence="1 2">
    <name type="scientific">Nodularia spumigena UHCC 0060</name>
    <dbReference type="NCBI Taxonomy" id="3110300"/>
    <lineage>
        <taxon>Bacteria</taxon>
        <taxon>Bacillati</taxon>
        <taxon>Cyanobacteriota</taxon>
        <taxon>Cyanophyceae</taxon>
        <taxon>Nostocales</taxon>
        <taxon>Nodulariaceae</taxon>
        <taxon>Nodularia</taxon>
    </lineage>
</organism>
<reference evidence="1 2" key="1">
    <citation type="submission" date="2023-12" db="EMBL/GenBank/DDBJ databases">
        <title>Baltic Sea Cyanobacteria.</title>
        <authorList>
            <person name="Delbaje E."/>
            <person name="Fewer D.P."/>
            <person name="Shishido T.K."/>
        </authorList>
    </citation>
    <scope>NUCLEOTIDE SEQUENCE [LARGE SCALE GENOMIC DNA]</scope>
    <source>
        <strain evidence="1 2">UHCC 0060</strain>
    </source>
</reference>
<dbReference type="RefSeq" id="WP_159076556.1">
    <property type="nucleotide sequence ID" value="NZ_JAYGHK010000010.1"/>
</dbReference>